<gene>
    <name evidence="3" type="ORF">ERS852450_02979</name>
</gene>
<dbReference type="InterPro" id="IPR053827">
    <property type="entry name" value="Gp10_C"/>
</dbReference>
<dbReference type="SUPFAM" id="SSF88874">
    <property type="entry name" value="Receptor-binding domain of short tail fibre protein gp12"/>
    <property type="match status" value="1"/>
</dbReference>
<evidence type="ECO:0000313" key="4">
    <source>
        <dbReference type="Proteomes" id="UP000095679"/>
    </source>
</evidence>
<evidence type="ECO:0000313" key="3">
    <source>
        <dbReference type="EMBL" id="CUP06065.1"/>
    </source>
</evidence>
<proteinExistence type="predicted"/>
<accession>A0A174K960</accession>
<sequence length="523" mass="58066">MYKVKIGDEYLYHPWDSTRQIADPKLDTELNKNGSFTFSVYSDNPFYDSFKKLKTIIRIIDFDTQGNEKEIFCSRVLDEEIDFEGEKTITCEGNMAYLLDSVQRPYKGEYTPSELFRLYIGKHNEQVEPEKQFRIGNVTVAGEKAKYDESDYKDTRTAIDDKLLNVYGGYIRTREEKGEYYIDYLKEYDDETGQAVTFGKNILDITKYIKADDIKTCIIPLGATNSAIGRPVTISSVNSNVDYICDLEAVKAFGKIFGTVSYSDVESPSRLLERAKEDIKELVNLSITIELTAIDLKDLGYDVKNINVGDKIPVRSKPHGINAYMQVSKVSKNLKDVSDCKVTLGSTIKTLIETQNTYNSGIKSVEAVASGAAARATTAEKNAAEAIKAAGEITFNTIYPIGSIYMSINDTNPEKLFGGTWVAWGSGRVPVGVDTSDSDFSTIEKTGGEKTHELSINEMPSHTHANYAKRTNVTINSSGNTIISCHSSNTGASTGNNIGKTGSNAPHNNIQPYITCYMWKRIG</sequence>
<dbReference type="EMBL" id="CYZL01000039">
    <property type="protein sequence ID" value="CUP06065.1"/>
    <property type="molecule type" value="Genomic_DNA"/>
</dbReference>
<dbReference type="AlphaFoldDB" id="A0A174K960"/>
<dbReference type="Proteomes" id="UP000095679">
    <property type="component" value="Unassembled WGS sequence"/>
</dbReference>
<dbReference type="InterPro" id="IPR010572">
    <property type="entry name" value="Tail_dom"/>
</dbReference>
<protein>
    <submittedName>
        <fullName evidence="3">Phage-related holin (Lysis protein)</fullName>
    </submittedName>
</protein>
<feature type="domain" description="Baseplate structural protein Gp10 C-terminal" evidence="2">
    <location>
        <begin position="395"/>
        <end position="522"/>
    </location>
</feature>
<dbReference type="InterPro" id="IPR007119">
    <property type="entry name" value="Phage_tail_spike_N"/>
</dbReference>
<evidence type="ECO:0000259" key="2">
    <source>
        <dbReference type="Pfam" id="PF21939"/>
    </source>
</evidence>
<name>A0A174K960_9FIRM</name>
<dbReference type="Pfam" id="PF06605">
    <property type="entry name" value="Prophage_tail"/>
    <property type="match status" value="1"/>
</dbReference>
<dbReference type="RefSeq" id="WP_055299830.1">
    <property type="nucleotide sequence ID" value="NZ_BLYK01000040.1"/>
</dbReference>
<organism evidence="3 4">
    <name type="scientific">Anaerobutyricum hallii</name>
    <dbReference type="NCBI Taxonomy" id="39488"/>
    <lineage>
        <taxon>Bacteria</taxon>
        <taxon>Bacillati</taxon>
        <taxon>Bacillota</taxon>
        <taxon>Clostridia</taxon>
        <taxon>Lachnospirales</taxon>
        <taxon>Lachnospiraceae</taxon>
        <taxon>Anaerobutyricum</taxon>
    </lineage>
</organism>
<dbReference type="NCBIfam" id="TIGR01665">
    <property type="entry name" value="put_anti_recept"/>
    <property type="match status" value="1"/>
</dbReference>
<reference evidence="3 4" key="1">
    <citation type="submission" date="2015-09" db="EMBL/GenBank/DDBJ databases">
        <authorList>
            <consortium name="Pathogen Informatics"/>
        </authorList>
    </citation>
    <scope>NUCLEOTIDE SEQUENCE [LARGE SCALE GENOMIC DNA]</scope>
    <source>
        <strain evidence="3 4">2789STDY5834835</strain>
    </source>
</reference>
<feature type="domain" description="Tail spike" evidence="1">
    <location>
        <begin position="132"/>
        <end position="355"/>
    </location>
</feature>
<evidence type="ECO:0000259" key="1">
    <source>
        <dbReference type="Pfam" id="PF06605"/>
    </source>
</evidence>
<dbReference type="Pfam" id="PF21939">
    <property type="entry name" value="Gp10_C"/>
    <property type="match status" value="1"/>
</dbReference>